<protein>
    <submittedName>
        <fullName evidence="2">Uroporphyrinogen-III synthase</fullName>
    </submittedName>
</protein>
<dbReference type="AlphaFoldDB" id="A0A1G8CHK4"/>
<evidence type="ECO:0000313" key="3">
    <source>
        <dbReference type="Proteomes" id="UP000199017"/>
    </source>
</evidence>
<dbReference type="GO" id="GO:0004852">
    <property type="term" value="F:uroporphyrinogen-III synthase activity"/>
    <property type="evidence" value="ECO:0007669"/>
    <property type="project" value="InterPro"/>
</dbReference>
<name>A0A1G8CHK4_9BACI</name>
<sequence length="269" mass="30062">MGKGLEEKTVAIAASRKTDEMTALIEKQGGTAVVRPLQGTTFLAEEDIQPDFRKILDEKPDWLIFTTGIGTETLLHVSEQLNRRKDFEKILREGKVAVRGYKTKNALKKIDIIPEARDDDGTTAGLISAMENKDFTNKKVMVQLHGVKAPRLVEFLKRKGASSVSELLPYQHIPPEKGTLEMICGELRRGEIDAICFTTQLQVHSLFQHAQEHHLKEELISIFENKTVAAAVGKVTAEALKEVGVKRLLAPENQRMGAMIMELSQSYQK</sequence>
<evidence type="ECO:0000313" key="2">
    <source>
        <dbReference type="EMBL" id="SDH44713.1"/>
    </source>
</evidence>
<dbReference type="InterPro" id="IPR039793">
    <property type="entry name" value="UROS/Hem4"/>
</dbReference>
<dbReference type="GO" id="GO:0006780">
    <property type="term" value="P:uroporphyrinogen III biosynthetic process"/>
    <property type="evidence" value="ECO:0007669"/>
    <property type="project" value="InterPro"/>
</dbReference>
<dbReference type="CDD" id="cd06578">
    <property type="entry name" value="HemD"/>
    <property type="match status" value="1"/>
</dbReference>
<dbReference type="SUPFAM" id="SSF69618">
    <property type="entry name" value="HemD-like"/>
    <property type="match status" value="1"/>
</dbReference>
<dbReference type="EMBL" id="FNDU01000001">
    <property type="protein sequence ID" value="SDH44713.1"/>
    <property type="molecule type" value="Genomic_DNA"/>
</dbReference>
<evidence type="ECO:0000259" key="1">
    <source>
        <dbReference type="Pfam" id="PF02602"/>
    </source>
</evidence>
<dbReference type="Pfam" id="PF02602">
    <property type="entry name" value="HEM4"/>
    <property type="match status" value="1"/>
</dbReference>
<keyword evidence="3" id="KW-1185">Reference proteome</keyword>
<dbReference type="STRING" id="930129.SAMN05216352_101318"/>
<dbReference type="InterPro" id="IPR003754">
    <property type="entry name" value="4pyrrol_synth_uPrphyn_synth"/>
</dbReference>
<dbReference type="Proteomes" id="UP000199017">
    <property type="component" value="Unassembled WGS sequence"/>
</dbReference>
<dbReference type="InterPro" id="IPR036108">
    <property type="entry name" value="4pyrrol_syn_uPrphyn_synt_sf"/>
</dbReference>
<dbReference type="NCBIfam" id="NF004584">
    <property type="entry name" value="PRK05928.2-1"/>
    <property type="match status" value="1"/>
</dbReference>
<accession>A0A1G8CHK4</accession>
<gene>
    <name evidence="2" type="ORF">SAMN05216352_101318</name>
</gene>
<dbReference type="OrthoDB" id="9775656at2"/>
<dbReference type="RefSeq" id="WP_091579938.1">
    <property type="nucleotide sequence ID" value="NZ_FNDU01000001.1"/>
</dbReference>
<organism evidence="2 3">
    <name type="scientific">Alteribacillus bidgolensis</name>
    <dbReference type="NCBI Taxonomy" id="930129"/>
    <lineage>
        <taxon>Bacteria</taxon>
        <taxon>Bacillati</taxon>
        <taxon>Bacillota</taxon>
        <taxon>Bacilli</taxon>
        <taxon>Bacillales</taxon>
        <taxon>Bacillaceae</taxon>
        <taxon>Alteribacillus</taxon>
    </lineage>
</organism>
<dbReference type="PANTHER" id="PTHR40082">
    <property type="entry name" value="BLR5956 PROTEIN"/>
    <property type="match status" value="1"/>
</dbReference>
<proteinExistence type="predicted"/>
<dbReference type="PANTHER" id="PTHR40082:SF1">
    <property type="entry name" value="BLR5956 PROTEIN"/>
    <property type="match status" value="1"/>
</dbReference>
<dbReference type="Gene3D" id="3.40.50.10090">
    <property type="match status" value="2"/>
</dbReference>
<feature type="domain" description="Tetrapyrrole biosynthesis uroporphyrinogen III synthase" evidence="1">
    <location>
        <begin position="19"/>
        <end position="260"/>
    </location>
</feature>
<reference evidence="2 3" key="1">
    <citation type="submission" date="2016-10" db="EMBL/GenBank/DDBJ databases">
        <authorList>
            <person name="de Groot N.N."/>
        </authorList>
    </citation>
    <scope>NUCLEOTIDE SEQUENCE [LARGE SCALE GENOMIC DNA]</scope>
    <source>
        <strain evidence="3">P4B,CCM 7963,CECT 7998,DSM 25260,IBRC-M 10614,KCTC 13821</strain>
    </source>
</reference>